<name>A0A7S2BWP0_9STRA</name>
<dbReference type="InterPro" id="IPR001229">
    <property type="entry name" value="Jacalin-like_lectin_dom"/>
</dbReference>
<dbReference type="InterPro" id="IPR036404">
    <property type="entry name" value="Jacalin-like_lectin_dom_sf"/>
</dbReference>
<feature type="compositionally biased region" description="Acidic residues" evidence="1">
    <location>
        <begin position="190"/>
        <end position="200"/>
    </location>
</feature>
<protein>
    <recommendedName>
        <fullName evidence="2">Jacalin-type lectin domain-containing protein</fullName>
    </recommendedName>
</protein>
<dbReference type="Pfam" id="PF01419">
    <property type="entry name" value="Jacalin"/>
    <property type="match status" value="1"/>
</dbReference>
<dbReference type="AlphaFoldDB" id="A0A7S2BWP0"/>
<dbReference type="SUPFAM" id="SSF51101">
    <property type="entry name" value="Mannose-binding lectins"/>
    <property type="match status" value="1"/>
</dbReference>
<proteinExistence type="predicted"/>
<gene>
    <name evidence="3" type="ORF">DSPE1174_LOCUS10232</name>
</gene>
<evidence type="ECO:0000259" key="2">
    <source>
        <dbReference type="Pfam" id="PF01419"/>
    </source>
</evidence>
<accession>A0A7S2BWP0</accession>
<sequence length="200" mass="21000">MVIVWEADGCITGIQSVWKVSLGSSEMIGSCQGDQGFPLVVRGAIHCGRQEERGGSFVGMNQSTVEPSPQRLVLEDGEDIVAFSGRCDDTCVYQITLTTSNGRVCCLGSKARSAAGVSFTAPSDRQVCLAGFVGAYDPLAIHTIGPLWTSPRGSGQGELQAPNSLPSMLSFRPIGRGEPEAVDDTRDGGGGDDEEMVCPV</sequence>
<dbReference type="Gene3D" id="2.100.10.30">
    <property type="entry name" value="Jacalin-like lectin domain"/>
    <property type="match status" value="1"/>
</dbReference>
<feature type="region of interest" description="Disordered" evidence="1">
    <location>
        <begin position="173"/>
        <end position="200"/>
    </location>
</feature>
<feature type="domain" description="Jacalin-type lectin" evidence="2">
    <location>
        <begin position="66"/>
        <end position="145"/>
    </location>
</feature>
<evidence type="ECO:0000313" key="3">
    <source>
        <dbReference type="EMBL" id="CAD9407584.1"/>
    </source>
</evidence>
<dbReference type="EMBL" id="HBGS01019689">
    <property type="protein sequence ID" value="CAD9407584.1"/>
    <property type="molecule type" value="Transcribed_RNA"/>
</dbReference>
<feature type="compositionally biased region" description="Basic and acidic residues" evidence="1">
    <location>
        <begin position="175"/>
        <end position="189"/>
    </location>
</feature>
<evidence type="ECO:0000256" key="1">
    <source>
        <dbReference type="SAM" id="MobiDB-lite"/>
    </source>
</evidence>
<organism evidence="3">
    <name type="scientific">Octactis speculum</name>
    <dbReference type="NCBI Taxonomy" id="3111310"/>
    <lineage>
        <taxon>Eukaryota</taxon>
        <taxon>Sar</taxon>
        <taxon>Stramenopiles</taxon>
        <taxon>Ochrophyta</taxon>
        <taxon>Dictyochophyceae</taxon>
        <taxon>Dictyochales</taxon>
        <taxon>Dictyochaceae</taxon>
        <taxon>Octactis</taxon>
    </lineage>
</organism>
<reference evidence="3" key="1">
    <citation type="submission" date="2021-01" db="EMBL/GenBank/DDBJ databases">
        <authorList>
            <person name="Corre E."/>
            <person name="Pelletier E."/>
            <person name="Niang G."/>
            <person name="Scheremetjew M."/>
            <person name="Finn R."/>
            <person name="Kale V."/>
            <person name="Holt S."/>
            <person name="Cochrane G."/>
            <person name="Meng A."/>
            <person name="Brown T."/>
            <person name="Cohen L."/>
        </authorList>
    </citation>
    <scope>NUCLEOTIDE SEQUENCE</scope>
    <source>
        <strain evidence="3">CCMP1381</strain>
    </source>
</reference>